<accession>A0ABQ1Y9K5</accession>
<dbReference type="Proteomes" id="UP000659344">
    <property type="component" value="Unassembled WGS sequence"/>
</dbReference>
<feature type="coiled-coil region" evidence="1">
    <location>
        <begin position="38"/>
        <end position="69"/>
    </location>
</feature>
<keyword evidence="2" id="KW-0472">Membrane</keyword>
<feature type="transmembrane region" description="Helical" evidence="2">
    <location>
        <begin position="6"/>
        <end position="24"/>
    </location>
</feature>
<evidence type="ECO:0000256" key="2">
    <source>
        <dbReference type="SAM" id="Phobius"/>
    </source>
</evidence>
<proteinExistence type="predicted"/>
<dbReference type="RefSeq" id="WP_188537001.1">
    <property type="nucleotide sequence ID" value="NZ_BMFT01000001.1"/>
</dbReference>
<gene>
    <name evidence="3" type="ORF">GCM10008013_13320</name>
</gene>
<comment type="caution">
    <text evidence="3">The sequence shown here is derived from an EMBL/GenBank/DDBJ whole genome shotgun (WGS) entry which is preliminary data.</text>
</comment>
<keyword evidence="2" id="KW-1133">Transmembrane helix</keyword>
<keyword evidence="1" id="KW-0175">Coiled coil</keyword>
<keyword evidence="4" id="KW-1185">Reference proteome</keyword>
<dbReference type="EMBL" id="BMFT01000001">
    <property type="protein sequence ID" value="GGH17789.1"/>
    <property type="molecule type" value="Genomic_DNA"/>
</dbReference>
<reference evidence="4" key="1">
    <citation type="journal article" date="2019" name="Int. J. Syst. Evol. Microbiol.">
        <title>The Global Catalogue of Microorganisms (GCM) 10K type strain sequencing project: providing services to taxonomists for standard genome sequencing and annotation.</title>
        <authorList>
            <consortium name="The Broad Institute Genomics Platform"/>
            <consortium name="The Broad Institute Genome Sequencing Center for Infectious Disease"/>
            <person name="Wu L."/>
            <person name="Ma J."/>
        </authorList>
    </citation>
    <scope>NUCLEOTIDE SEQUENCE [LARGE SCALE GENOMIC DNA]</scope>
    <source>
        <strain evidence="4">CGMCC 1.12769</strain>
    </source>
</reference>
<evidence type="ECO:0000313" key="4">
    <source>
        <dbReference type="Proteomes" id="UP000659344"/>
    </source>
</evidence>
<name>A0ABQ1Y9K5_9BACL</name>
<evidence type="ECO:0000256" key="1">
    <source>
        <dbReference type="SAM" id="Coils"/>
    </source>
</evidence>
<evidence type="ECO:0000313" key="3">
    <source>
        <dbReference type="EMBL" id="GGH17789.1"/>
    </source>
</evidence>
<sequence length="200" mass="22639">MSFGDPWFYIVLIGVAAIFYSFLLPGRNNLSTTKNNAVNELETTLEQYMAEIEKENEELIQLVTQMKQDFSAKQMAVQEQVAELRGRFASIEQSTRQSESRLGILEAKPVNIAFTGGLESSKQEELLIENVMKQEVASSEEILIHSNPNEEAQESLHDRYSELFSMYNSGKSIDMIAKSIGIPRGEVQLILQLAKREESR</sequence>
<protein>
    <submittedName>
        <fullName evidence="3">Uncharacterized protein</fullName>
    </submittedName>
</protein>
<organism evidence="3 4">
    <name type="scientific">Paenibacillus segetis</name>
    <dbReference type="NCBI Taxonomy" id="1325360"/>
    <lineage>
        <taxon>Bacteria</taxon>
        <taxon>Bacillati</taxon>
        <taxon>Bacillota</taxon>
        <taxon>Bacilli</taxon>
        <taxon>Bacillales</taxon>
        <taxon>Paenibacillaceae</taxon>
        <taxon>Paenibacillus</taxon>
    </lineage>
</organism>
<keyword evidence="2" id="KW-0812">Transmembrane</keyword>